<name>A0AAU8FVE0_9MICO</name>
<dbReference type="GO" id="GO:0005829">
    <property type="term" value="C:cytosol"/>
    <property type="evidence" value="ECO:0007669"/>
    <property type="project" value="TreeGrafter"/>
</dbReference>
<evidence type="ECO:0000256" key="1">
    <source>
        <dbReference type="ARBA" id="ARBA00000056"/>
    </source>
</evidence>
<keyword evidence="5 7" id="KW-0413">Isomerase</keyword>
<keyword evidence="6 7" id="KW-0119">Carbohydrate metabolism</keyword>
<dbReference type="NCBIfam" id="NF002231">
    <property type="entry name" value="PRK01130.1"/>
    <property type="match status" value="1"/>
</dbReference>
<evidence type="ECO:0000256" key="7">
    <source>
        <dbReference type="HAMAP-Rule" id="MF_01235"/>
    </source>
</evidence>
<sequence>MTGPHEARTRWTRERVLGAMRGRLTVSCQAYPGEPLRDPRTTAQMARAVVAGGAAAVRAQGLDDVAAVVAAVDVPVVGLWKDGDGGVFITPTLRHARAVADAGAHVVALDGTRRPRPDGLTLAETVAGLRETADVLVMADCGSLDDALAAQDAGVDLLGTTLAGYTGERPKTSGPDLELVDEVVAACSLPVVAEGRVHSPAQAAEAMARGAFSVCVGTAITHPTTITSWFAEAIPTRH</sequence>
<dbReference type="InterPro" id="IPR007260">
    <property type="entry name" value="NanE"/>
</dbReference>
<dbReference type="InterPro" id="IPR011060">
    <property type="entry name" value="RibuloseP-bd_barrel"/>
</dbReference>
<dbReference type="HAMAP" id="MF_01235">
    <property type="entry name" value="ManNAc6P_epimer"/>
    <property type="match status" value="1"/>
</dbReference>
<evidence type="ECO:0000256" key="4">
    <source>
        <dbReference type="ARBA" id="ARBA00007439"/>
    </source>
</evidence>
<organism evidence="8">
    <name type="scientific">Cellulosimicrobium sp. ES-005</name>
    <dbReference type="NCBI Taxonomy" id="3163031"/>
    <lineage>
        <taxon>Bacteria</taxon>
        <taxon>Bacillati</taxon>
        <taxon>Actinomycetota</taxon>
        <taxon>Actinomycetes</taxon>
        <taxon>Micrococcales</taxon>
        <taxon>Promicromonosporaceae</taxon>
        <taxon>Cellulosimicrobium</taxon>
    </lineage>
</organism>
<dbReference type="Pfam" id="PF04131">
    <property type="entry name" value="NanE"/>
    <property type="match status" value="1"/>
</dbReference>
<dbReference type="GO" id="GO:0047465">
    <property type="term" value="F:N-acylglucosamine-6-phosphate 2-epimerase activity"/>
    <property type="evidence" value="ECO:0007669"/>
    <property type="project" value="UniProtKB-EC"/>
</dbReference>
<comment type="similarity">
    <text evidence="4 7">Belongs to the NanE family.</text>
</comment>
<dbReference type="RefSeq" id="WP_353707045.1">
    <property type="nucleotide sequence ID" value="NZ_CP159290.1"/>
</dbReference>
<evidence type="ECO:0000256" key="2">
    <source>
        <dbReference type="ARBA" id="ARBA00002147"/>
    </source>
</evidence>
<dbReference type="GO" id="GO:0006053">
    <property type="term" value="P:N-acetylmannosamine catabolic process"/>
    <property type="evidence" value="ECO:0007669"/>
    <property type="project" value="TreeGrafter"/>
</dbReference>
<proteinExistence type="inferred from homology"/>
<dbReference type="PANTHER" id="PTHR36204:SF1">
    <property type="entry name" value="N-ACETYLMANNOSAMINE-6-PHOSPHATE 2-EPIMERASE-RELATED"/>
    <property type="match status" value="1"/>
</dbReference>
<reference evidence="8" key="1">
    <citation type="submission" date="2024-06" db="EMBL/GenBank/DDBJ databases">
        <title>Complete genome sequence of the cellulolytic actinobacterium, Cellulosimicrobium ES-005.</title>
        <authorList>
            <person name="Matthews C.T."/>
            <person name="Underwood K.D."/>
            <person name="Ghanchi K.M."/>
            <person name="Fields S.D."/>
            <person name="Gardner S.G."/>
        </authorList>
    </citation>
    <scope>NUCLEOTIDE SEQUENCE</scope>
    <source>
        <strain evidence="8">ES-005</strain>
    </source>
</reference>
<evidence type="ECO:0000256" key="6">
    <source>
        <dbReference type="ARBA" id="ARBA00023277"/>
    </source>
</evidence>
<evidence type="ECO:0000256" key="5">
    <source>
        <dbReference type="ARBA" id="ARBA00023235"/>
    </source>
</evidence>
<dbReference type="GO" id="GO:0019262">
    <property type="term" value="P:N-acetylneuraminate catabolic process"/>
    <property type="evidence" value="ECO:0007669"/>
    <property type="project" value="UniProtKB-UniRule"/>
</dbReference>
<dbReference type="InterPro" id="IPR013785">
    <property type="entry name" value="Aldolase_TIM"/>
</dbReference>
<dbReference type="EC" id="5.1.3.9" evidence="7"/>
<comment type="pathway">
    <text evidence="3 7">Amino-sugar metabolism; N-acetylneuraminate degradation; D-fructose 6-phosphate from N-acetylneuraminate: step 3/5.</text>
</comment>
<evidence type="ECO:0000313" key="8">
    <source>
        <dbReference type="EMBL" id="XCH28557.1"/>
    </source>
</evidence>
<dbReference type="AlphaFoldDB" id="A0AAU8FVE0"/>
<dbReference type="SUPFAM" id="SSF51366">
    <property type="entry name" value="Ribulose-phoshate binding barrel"/>
    <property type="match status" value="1"/>
</dbReference>
<accession>A0AAU8FVE0</accession>
<dbReference type="EMBL" id="CP159290">
    <property type="protein sequence ID" value="XCH28557.1"/>
    <property type="molecule type" value="Genomic_DNA"/>
</dbReference>
<comment type="catalytic activity">
    <reaction evidence="1 7">
        <text>an N-acyl-D-glucosamine 6-phosphate = an N-acyl-D-mannosamine 6-phosphate</text>
        <dbReference type="Rhea" id="RHEA:23932"/>
        <dbReference type="ChEBI" id="CHEBI:57599"/>
        <dbReference type="ChEBI" id="CHEBI:57666"/>
        <dbReference type="EC" id="5.1.3.9"/>
    </reaction>
</comment>
<protein>
    <recommendedName>
        <fullName evidence="7">Putative N-acetylmannosamine-6-phosphate 2-epimerase</fullName>
        <ecNumber evidence="7">5.1.3.9</ecNumber>
    </recommendedName>
    <alternativeName>
        <fullName evidence="7">ManNAc-6-P epimerase</fullName>
    </alternativeName>
</protein>
<dbReference type="PANTHER" id="PTHR36204">
    <property type="entry name" value="N-ACETYLMANNOSAMINE-6-PHOSPHATE 2-EPIMERASE-RELATED"/>
    <property type="match status" value="1"/>
</dbReference>
<gene>
    <name evidence="7" type="primary">nanE</name>
    <name evidence="8" type="ORF">ABRQ22_13205</name>
</gene>
<dbReference type="Gene3D" id="3.20.20.70">
    <property type="entry name" value="Aldolase class I"/>
    <property type="match status" value="1"/>
</dbReference>
<evidence type="ECO:0000256" key="3">
    <source>
        <dbReference type="ARBA" id="ARBA00005081"/>
    </source>
</evidence>
<comment type="function">
    <text evidence="2 7">Converts N-acetylmannosamine-6-phosphate (ManNAc-6-P) to N-acetylglucosamine-6-phosphate (GlcNAc-6-P).</text>
</comment>
<dbReference type="GO" id="GO:0005975">
    <property type="term" value="P:carbohydrate metabolic process"/>
    <property type="evidence" value="ECO:0007669"/>
    <property type="project" value="UniProtKB-UniRule"/>
</dbReference>